<dbReference type="AlphaFoldDB" id="A0A8L7TG21"/>
<reference evidence="2" key="2">
    <citation type="submission" date="2022-04" db="UniProtKB">
        <authorList>
            <consortium name="WormBaseParasite"/>
        </authorList>
    </citation>
    <scope>IDENTIFICATION</scope>
</reference>
<evidence type="ECO:0000313" key="2">
    <source>
        <dbReference type="WBParaSite" id="Bm683.1"/>
    </source>
</evidence>
<organism evidence="1 2">
    <name type="scientific">Brugia malayi</name>
    <name type="common">Filarial nematode worm</name>
    <dbReference type="NCBI Taxonomy" id="6279"/>
    <lineage>
        <taxon>Eukaryota</taxon>
        <taxon>Metazoa</taxon>
        <taxon>Ecdysozoa</taxon>
        <taxon>Nematoda</taxon>
        <taxon>Chromadorea</taxon>
        <taxon>Rhabditida</taxon>
        <taxon>Spirurina</taxon>
        <taxon>Spiruromorpha</taxon>
        <taxon>Filarioidea</taxon>
        <taxon>Onchocercidae</taxon>
        <taxon>Brugia</taxon>
    </lineage>
</organism>
<dbReference type="Proteomes" id="UP000006672">
    <property type="component" value="Unassembled WGS sequence"/>
</dbReference>
<proteinExistence type="predicted"/>
<name>A0A8L7TG21_BRUMA</name>
<keyword evidence="1" id="KW-1185">Reference proteome</keyword>
<dbReference type="WBParaSite" id="Bm683.1">
    <property type="protein sequence ID" value="Bm683.1"/>
    <property type="gene ID" value="WBGene00220944"/>
</dbReference>
<accession>A0A8L7TG21</accession>
<protein>
    <submittedName>
        <fullName evidence="2">Uncharacterized protein</fullName>
    </submittedName>
</protein>
<reference evidence="1" key="1">
    <citation type="journal article" date="2007" name="Science">
        <title>Draft genome of the filarial nematode parasite Brugia malayi.</title>
        <authorList>
            <person name="Ghedin E."/>
            <person name="Wang S."/>
            <person name="Spiro D."/>
            <person name="Caler E."/>
            <person name="Zhao Q."/>
            <person name="Crabtree J."/>
            <person name="Allen J.E."/>
            <person name="Delcher A.L."/>
            <person name="Guiliano D.B."/>
            <person name="Miranda-Saavedra D."/>
            <person name="Angiuoli S.V."/>
            <person name="Creasy T."/>
            <person name="Amedeo P."/>
            <person name="Haas B."/>
            <person name="El-Sayed N.M."/>
            <person name="Wortman J.R."/>
            <person name="Feldblyum T."/>
            <person name="Tallon L."/>
            <person name="Schatz M."/>
            <person name="Shumway M."/>
            <person name="Koo H."/>
            <person name="Salzberg S.L."/>
            <person name="Schobel S."/>
            <person name="Pertea M."/>
            <person name="Pop M."/>
            <person name="White O."/>
            <person name="Barton G.J."/>
            <person name="Carlow C.K."/>
            <person name="Crawford M.J."/>
            <person name="Daub J."/>
            <person name="Dimmic M.W."/>
            <person name="Estes C.F."/>
            <person name="Foster J.M."/>
            <person name="Ganatra M."/>
            <person name="Gregory W.F."/>
            <person name="Johnson N.M."/>
            <person name="Jin J."/>
            <person name="Komuniecki R."/>
            <person name="Korf I."/>
            <person name="Kumar S."/>
            <person name="Laney S."/>
            <person name="Li B.W."/>
            <person name="Li W."/>
            <person name="Lindblom T.H."/>
            <person name="Lustigman S."/>
            <person name="Ma D."/>
            <person name="Maina C.V."/>
            <person name="Martin D.M."/>
            <person name="McCarter J.P."/>
            <person name="McReynolds L."/>
            <person name="Mitreva M."/>
            <person name="Nutman T.B."/>
            <person name="Parkinson J."/>
            <person name="Peregrin-Alvarez J.M."/>
            <person name="Poole C."/>
            <person name="Ren Q."/>
            <person name="Saunders L."/>
            <person name="Sluder A.E."/>
            <person name="Smith K."/>
            <person name="Stanke M."/>
            <person name="Unnasch T.R."/>
            <person name="Ware J."/>
            <person name="Wei A.D."/>
            <person name="Weil G."/>
            <person name="Williams D.J."/>
            <person name="Zhang Y."/>
            <person name="Williams S.A."/>
            <person name="Fraser-Liggett C."/>
            <person name="Slatko B."/>
            <person name="Blaxter M.L."/>
            <person name="Scott A.L."/>
        </authorList>
    </citation>
    <scope>NUCLEOTIDE SEQUENCE</scope>
    <source>
        <strain evidence="1">FR3</strain>
    </source>
</reference>
<evidence type="ECO:0000313" key="1">
    <source>
        <dbReference type="Proteomes" id="UP000006672"/>
    </source>
</evidence>
<sequence length="41" mass="4581">MTFPVFRLEYSGNLVAVCCTVFLFHPAISKLHEIPVSDNNA</sequence>